<dbReference type="EMBL" id="JAROKS010000008">
    <property type="protein sequence ID" value="KAK1801962.1"/>
    <property type="molecule type" value="Genomic_DNA"/>
</dbReference>
<dbReference type="PANTHER" id="PTHR17604">
    <property type="entry name" value="TRANSCRIPTION COFACTOR VESTIGIAL-LIKE PROTEIN 4"/>
    <property type="match status" value="1"/>
</dbReference>
<comment type="similarity">
    <text evidence="2">Belongs to the vestigial family.</text>
</comment>
<dbReference type="InterPro" id="IPR006627">
    <property type="entry name" value="TDU_repeat"/>
</dbReference>
<protein>
    <recommendedName>
        <fullName evidence="6">Transcription cofactor vestigial-like protein 4</fullName>
    </recommendedName>
</protein>
<evidence type="ECO:0000256" key="1">
    <source>
        <dbReference type="ARBA" id="ARBA00002229"/>
    </source>
</evidence>
<reference evidence="4" key="1">
    <citation type="submission" date="2023-03" db="EMBL/GenBank/DDBJ databases">
        <title>Electrophorus voltai genome.</title>
        <authorList>
            <person name="Bian C."/>
        </authorList>
    </citation>
    <scope>NUCLEOTIDE SEQUENCE</scope>
    <source>
        <strain evidence="4">CB-2022</strain>
        <tissue evidence="4">Muscle</tissue>
    </source>
</reference>
<dbReference type="GO" id="GO:0045892">
    <property type="term" value="P:negative regulation of DNA-templated transcription"/>
    <property type="evidence" value="ECO:0007669"/>
    <property type="project" value="TreeGrafter"/>
</dbReference>
<dbReference type="PANTHER" id="PTHR17604:SF6">
    <property type="entry name" value="TRANSCRIPTION COFACTOR VESTIGIAL-LIKE PROTEIN 4"/>
    <property type="match status" value="1"/>
</dbReference>
<name>A0AAD9E4H4_9TELE</name>
<keyword evidence="5" id="KW-1185">Reference proteome</keyword>
<evidence type="ECO:0000313" key="5">
    <source>
        <dbReference type="Proteomes" id="UP001239994"/>
    </source>
</evidence>
<comment type="function">
    <text evidence="1">May act as a specific coactivator for the mammalian TEFs.</text>
</comment>
<dbReference type="InterPro" id="IPR028184">
    <property type="entry name" value="VGLL4"/>
</dbReference>
<evidence type="ECO:0000256" key="3">
    <source>
        <dbReference type="SAM" id="MobiDB-lite"/>
    </source>
</evidence>
<evidence type="ECO:0008006" key="6">
    <source>
        <dbReference type="Google" id="ProtNLM"/>
    </source>
</evidence>
<dbReference type="Proteomes" id="UP001239994">
    <property type="component" value="Unassembled WGS sequence"/>
</dbReference>
<accession>A0AAD9E4H4</accession>
<sequence>MLLPRMDLLSHQFMDKMNNNIGRLHYDAYDDDSGDSRIHALSSSVGNSRTGTPISPSKRKFDEGEQVGNSHDYDNEQMTKMSRLFTSHLGNPANGDSRQETWNHCHNPFEHTSSVISGLHGNPLYAPFPIFAVEQPLALTKNNMDSTRSPILPSLGTAERQQASNRPSVITCAPANNRTCNLSHCHMSPNGCTSVPANAKSKTNANTVCDPVIEEHFRRSLGDIYQEPEAASNSVSITGSVDDHFAQALGETWLQIKAKGGGSRSPESTS</sequence>
<dbReference type="SMART" id="SM00711">
    <property type="entry name" value="TDU"/>
    <property type="match status" value="2"/>
</dbReference>
<dbReference type="AlphaFoldDB" id="A0AAD9E4H4"/>
<gene>
    <name evidence="4" type="ORF">P4O66_022592</name>
</gene>
<feature type="region of interest" description="Disordered" evidence="3">
    <location>
        <begin position="41"/>
        <end position="73"/>
    </location>
</feature>
<dbReference type="GO" id="GO:0001223">
    <property type="term" value="F:transcription coactivator binding"/>
    <property type="evidence" value="ECO:0007669"/>
    <property type="project" value="TreeGrafter"/>
</dbReference>
<proteinExistence type="inferred from homology"/>
<organism evidence="4 5">
    <name type="scientific">Electrophorus voltai</name>
    <dbReference type="NCBI Taxonomy" id="2609070"/>
    <lineage>
        <taxon>Eukaryota</taxon>
        <taxon>Metazoa</taxon>
        <taxon>Chordata</taxon>
        <taxon>Craniata</taxon>
        <taxon>Vertebrata</taxon>
        <taxon>Euteleostomi</taxon>
        <taxon>Actinopterygii</taxon>
        <taxon>Neopterygii</taxon>
        <taxon>Teleostei</taxon>
        <taxon>Ostariophysi</taxon>
        <taxon>Gymnotiformes</taxon>
        <taxon>Gymnotoidei</taxon>
        <taxon>Gymnotidae</taxon>
        <taxon>Electrophorus</taxon>
    </lineage>
</organism>
<feature type="compositionally biased region" description="Polar residues" evidence="3">
    <location>
        <begin position="41"/>
        <end position="55"/>
    </location>
</feature>
<dbReference type="Pfam" id="PF15245">
    <property type="entry name" value="VGLL4"/>
    <property type="match status" value="1"/>
</dbReference>
<evidence type="ECO:0000256" key="2">
    <source>
        <dbReference type="ARBA" id="ARBA00025784"/>
    </source>
</evidence>
<comment type="caution">
    <text evidence="4">The sequence shown here is derived from an EMBL/GenBank/DDBJ whole genome shotgun (WGS) entry which is preliminary data.</text>
</comment>
<evidence type="ECO:0000313" key="4">
    <source>
        <dbReference type="EMBL" id="KAK1801962.1"/>
    </source>
</evidence>